<reference evidence="3" key="1">
    <citation type="journal article" date="2015" name="Nature">
        <title>Complex archaea that bridge the gap between prokaryotes and eukaryotes.</title>
        <authorList>
            <person name="Spang A."/>
            <person name="Saw J.H."/>
            <person name="Jorgensen S.L."/>
            <person name="Zaremba-Niedzwiedzka K."/>
            <person name="Martijn J."/>
            <person name="Lind A.E."/>
            <person name="van Eijk R."/>
            <person name="Schleper C."/>
            <person name="Guy L."/>
            <person name="Ettema T.J."/>
        </authorList>
    </citation>
    <scope>NUCLEOTIDE SEQUENCE</scope>
</reference>
<evidence type="ECO:0000313" key="3">
    <source>
        <dbReference type="EMBL" id="KKN16405.1"/>
    </source>
</evidence>
<feature type="compositionally biased region" description="Polar residues" evidence="1">
    <location>
        <begin position="23"/>
        <end position="38"/>
    </location>
</feature>
<feature type="region of interest" description="Disordered" evidence="1">
    <location>
        <begin position="1"/>
        <end position="43"/>
    </location>
</feature>
<feature type="region of interest" description="Disordered" evidence="1">
    <location>
        <begin position="83"/>
        <end position="122"/>
    </location>
</feature>
<sequence>MSDPNADDKKKGDPSQPREPSGKFTSKTKPDSTVQSQPKESEYTKMNSFMAKQLGLSDKLADLQTKHDPKDLFQRLSFMSENTSTWEKESGKGGLPPNKPVAPITPGTEKFDLPGKQLSTPNLTKQNFSVHYKIPFKEIIGKKEK</sequence>
<comment type="caution">
    <text evidence="3">The sequence shown here is derived from an EMBL/GenBank/DDBJ whole genome shotgun (WGS) entry which is preliminary data.</text>
</comment>
<proteinExistence type="predicted"/>
<gene>
    <name evidence="3" type="ORF">LCGC14_0976130</name>
    <name evidence="2" type="ORF">LCGC14_1470800</name>
</gene>
<protein>
    <submittedName>
        <fullName evidence="3">Uncharacterized protein</fullName>
    </submittedName>
</protein>
<dbReference type="EMBL" id="LAZR01010344">
    <property type="protein sequence ID" value="KKM67467.1"/>
    <property type="molecule type" value="Genomic_DNA"/>
</dbReference>
<accession>A0A0F9NA39</accession>
<name>A0A0F9NA39_9ZZZZ</name>
<dbReference type="EMBL" id="LAZR01003616">
    <property type="protein sequence ID" value="KKN16405.1"/>
    <property type="molecule type" value="Genomic_DNA"/>
</dbReference>
<evidence type="ECO:0000313" key="2">
    <source>
        <dbReference type="EMBL" id="KKM67467.1"/>
    </source>
</evidence>
<dbReference type="AlphaFoldDB" id="A0A0F9NA39"/>
<feature type="compositionally biased region" description="Basic and acidic residues" evidence="1">
    <location>
        <begin position="1"/>
        <end position="13"/>
    </location>
</feature>
<organism evidence="3">
    <name type="scientific">marine sediment metagenome</name>
    <dbReference type="NCBI Taxonomy" id="412755"/>
    <lineage>
        <taxon>unclassified sequences</taxon>
        <taxon>metagenomes</taxon>
        <taxon>ecological metagenomes</taxon>
    </lineage>
</organism>
<evidence type="ECO:0000256" key="1">
    <source>
        <dbReference type="SAM" id="MobiDB-lite"/>
    </source>
</evidence>